<keyword evidence="4 6" id="KW-1133">Transmembrane helix</keyword>
<dbReference type="Pfam" id="PF03739">
    <property type="entry name" value="LptF_LptG"/>
    <property type="match status" value="3"/>
</dbReference>
<feature type="transmembrane region" description="Helical" evidence="6">
    <location>
        <begin position="474"/>
        <end position="499"/>
    </location>
</feature>
<evidence type="ECO:0000256" key="3">
    <source>
        <dbReference type="ARBA" id="ARBA00022692"/>
    </source>
</evidence>
<dbReference type="PANTHER" id="PTHR33529:SF6">
    <property type="entry name" value="YJGP_YJGQ FAMILY PERMEASE"/>
    <property type="match status" value="1"/>
</dbReference>
<feature type="transmembrane region" description="Helical" evidence="6">
    <location>
        <begin position="104"/>
        <end position="123"/>
    </location>
</feature>
<protein>
    <recommendedName>
        <fullName evidence="9">YjgP/YjgQ family permease</fullName>
    </recommendedName>
</protein>
<comment type="subcellular location">
    <subcellularLocation>
        <location evidence="1">Cell membrane</location>
        <topology evidence="1">Multi-pass membrane protein</topology>
    </subcellularLocation>
</comment>
<evidence type="ECO:0000313" key="8">
    <source>
        <dbReference type="Proteomes" id="UP001165089"/>
    </source>
</evidence>
<evidence type="ECO:0000256" key="5">
    <source>
        <dbReference type="ARBA" id="ARBA00023136"/>
    </source>
</evidence>
<evidence type="ECO:0008006" key="9">
    <source>
        <dbReference type="Google" id="ProtNLM"/>
    </source>
</evidence>
<sequence>MPTILTRYILRRWTVPLLGALVFYGALLLANEVVAISKEIFTQGAAMRWLIPLLLTALPEILGMVLPMAAVLGGLLGTQQMMEGSELVAAQGLGAGRRTWLQPWTILATFLLVLATLNAHLLVPAASQYQQHLKTRMAEEAKSRFLRPGGPPWFPPGSPDSAFWVSPEGQVHIMESTPQGVQHLTAASMTYAVETGADGSSELQLRLDGLNGALYQPPGPGAASQGSVINLHQAQQVFRFALPSGTRLLSPTPLRQERTPNLLRLSRAPLGPGQDPLAWKSTRLQADMELCRRITLPIASAALLLLGIGLGFGHPRFYKGGAILRSMGMIMLYYIGMKYIENMWIGEKFKTPVPLLLIPFPFLVWGWFLLQQRLRPHHPSRVGLRLGPWLAPLRSRVTPALEWWRANETRMKRWIHGKGTRHGILRHWSTLGWYRNWASALGTLLLLNFLVEYASLAGDLSKNNVHFYVFMDYWIWNLPPFLAIALPMAFLLGSLLALSEGALSREWLALRAGGVSLVRWLWSSRVAWAGVTAFTLLLQAWIAPMATSRANRLYREILKRSENVSTTRPWLYLGSTGVLWKLEGEQRWGFPLKAPGEAPLLLGWRLGEVNSEALAWGGLHMVQGPPADQLFPERSLRNTPSAEEASTFDLFHWQRWAPDPERAYMLWSRLLGWLAGPCLVLAMLSFAFPGPRQGRGQALGAGLVAGLLFLGLQALFGGAARASEIPATWGVLAPLLLLLSVSLLRLRQLRT</sequence>
<dbReference type="PANTHER" id="PTHR33529">
    <property type="entry name" value="SLR0882 PROTEIN-RELATED"/>
    <property type="match status" value="1"/>
</dbReference>
<feature type="transmembrane region" description="Helical" evidence="6">
    <location>
        <begin position="436"/>
        <end position="454"/>
    </location>
</feature>
<keyword evidence="3 6" id="KW-0812">Transmembrane</keyword>
<proteinExistence type="predicted"/>
<dbReference type="Proteomes" id="UP001165089">
    <property type="component" value="Unassembled WGS sequence"/>
</dbReference>
<organism evidence="7 8">
    <name type="scientific">Geothrix rubra</name>
    <dbReference type="NCBI Taxonomy" id="2927977"/>
    <lineage>
        <taxon>Bacteria</taxon>
        <taxon>Pseudomonadati</taxon>
        <taxon>Acidobacteriota</taxon>
        <taxon>Holophagae</taxon>
        <taxon>Holophagales</taxon>
        <taxon>Holophagaceae</taxon>
        <taxon>Geothrix</taxon>
    </lineage>
</organism>
<evidence type="ECO:0000256" key="4">
    <source>
        <dbReference type="ARBA" id="ARBA00022989"/>
    </source>
</evidence>
<evidence type="ECO:0000313" key="7">
    <source>
        <dbReference type="EMBL" id="GLH68974.1"/>
    </source>
</evidence>
<evidence type="ECO:0000256" key="1">
    <source>
        <dbReference type="ARBA" id="ARBA00004651"/>
    </source>
</evidence>
<keyword evidence="8" id="KW-1185">Reference proteome</keyword>
<dbReference type="EMBL" id="BSDD01000001">
    <property type="protein sequence ID" value="GLH68974.1"/>
    <property type="molecule type" value="Genomic_DNA"/>
</dbReference>
<feature type="transmembrane region" description="Helical" evidence="6">
    <location>
        <begin position="294"/>
        <end position="313"/>
    </location>
</feature>
<keyword evidence="5 6" id="KW-0472">Membrane</keyword>
<evidence type="ECO:0000256" key="6">
    <source>
        <dbReference type="SAM" id="Phobius"/>
    </source>
</evidence>
<feature type="transmembrane region" description="Helical" evidence="6">
    <location>
        <begin position="50"/>
        <end position="76"/>
    </location>
</feature>
<feature type="transmembrane region" description="Helical" evidence="6">
    <location>
        <begin position="700"/>
        <end position="720"/>
    </location>
</feature>
<reference evidence="7 8" key="1">
    <citation type="journal article" date="2023" name="Antonie Van Leeuwenhoek">
        <title>Mesoterricola silvestris gen. nov., sp. nov., Mesoterricola sediminis sp. nov., Geothrix oryzae sp. nov., Geothrix edaphica sp. nov., Geothrix rubra sp. nov., and Geothrix limicola sp. nov., six novel members of Acidobacteriota isolated from soils.</title>
        <authorList>
            <person name="Itoh H."/>
            <person name="Sugisawa Y."/>
            <person name="Mise K."/>
            <person name="Xu Z."/>
            <person name="Kuniyasu M."/>
            <person name="Ushijima N."/>
            <person name="Kawano K."/>
            <person name="Kobayashi E."/>
            <person name="Shiratori Y."/>
            <person name="Masuda Y."/>
            <person name="Senoo K."/>
        </authorList>
    </citation>
    <scope>NUCLEOTIDE SEQUENCE [LARGE SCALE GENOMIC DNA]</scope>
    <source>
        <strain evidence="7 8">Red803</strain>
    </source>
</reference>
<feature type="transmembrane region" description="Helical" evidence="6">
    <location>
        <begin position="520"/>
        <end position="542"/>
    </location>
</feature>
<feature type="transmembrane region" description="Helical" evidence="6">
    <location>
        <begin position="726"/>
        <end position="746"/>
    </location>
</feature>
<feature type="transmembrane region" description="Helical" evidence="6">
    <location>
        <begin position="670"/>
        <end position="688"/>
    </location>
</feature>
<dbReference type="RefSeq" id="WP_285722671.1">
    <property type="nucleotide sequence ID" value="NZ_BSDD01000001.1"/>
</dbReference>
<evidence type="ECO:0000256" key="2">
    <source>
        <dbReference type="ARBA" id="ARBA00022475"/>
    </source>
</evidence>
<accession>A0ABQ5Q388</accession>
<keyword evidence="2" id="KW-1003">Cell membrane</keyword>
<comment type="caution">
    <text evidence="7">The sequence shown here is derived from an EMBL/GenBank/DDBJ whole genome shotgun (WGS) entry which is preliminary data.</text>
</comment>
<dbReference type="InterPro" id="IPR005495">
    <property type="entry name" value="LptG/LptF_permease"/>
</dbReference>
<gene>
    <name evidence="7" type="ORF">GETHPA_05070</name>
</gene>
<feature type="transmembrane region" description="Helical" evidence="6">
    <location>
        <begin position="352"/>
        <end position="370"/>
    </location>
</feature>
<feature type="transmembrane region" description="Helical" evidence="6">
    <location>
        <begin position="12"/>
        <end position="30"/>
    </location>
</feature>
<name>A0ABQ5Q388_9BACT</name>